<dbReference type="EMBL" id="MU093277">
    <property type="protein sequence ID" value="KAF7846424.1"/>
    <property type="molecule type" value="Genomic_DNA"/>
</dbReference>
<evidence type="ECO:0000256" key="2">
    <source>
        <dbReference type="ARBA" id="ARBA00007149"/>
    </source>
</evidence>
<evidence type="ECO:0000256" key="1">
    <source>
        <dbReference type="ARBA" id="ARBA00004586"/>
    </source>
</evidence>
<evidence type="ECO:0000313" key="13">
    <source>
        <dbReference type="Proteomes" id="UP000806378"/>
    </source>
</evidence>
<evidence type="ECO:0000256" key="8">
    <source>
        <dbReference type="ARBA" id="ARBA00022989"/>
    </source>
</evidence>
<accession>A0A8T0CH06</accession>
<comment type="similarity">
    <text evidence="2">Belongs to the ROT1 family.</text>
</comment>
<evidence type="ECO:0000256" key="11">
    <source>
        <dbReference type="SAM" id="Phobius"/>
    </source>
</evidence>
<dbReference type="GO" id="GO:0006458">
    <property type="term" value="P:'de novo' protein folding"/>
    <property type="evidence" value="ECO:0007669"/>
    <property type="project" value="InterPro"/>
</dbReference>
<evidence type="ECO:0000256" key="7">
    <source>
        <dbReference type="ARBA" id="ARBA00022824"/>
    </source>
</evidence>
<keyword evidence="13" id="KW-1185">Reference proteome</keyword>
<comment type="subcellular location">
    <subcellularLocation>
        <location evidence="10">Endomembrane system</location>
        <topology evidence="10">Single-pass membrane protein</topology>
    </subcellularLocation>
    <subcellularLocation>
        <location evidence="1">Endoplasmic reticulum membrane</location>
    </subcellularLocation>
</comment>
<dbReference type="GO" id="GO:0051082">
    <property type="term" value="F:unfolded protein binding"/>
    <property type="evidence" value="ECO:0007669"/>
    <property type="project" value="TreeGrafter"/>
</dbReference>
<protein>
    <recommendedName>
        <fullName evidence="4">Protein ROT1</fullName>
    </recommendedName>
    <alternativeName>
        <fullName evidence="3">Protein rot1</fullName>
    </alternativeName>
</protein>
<evidence type="ECO:0000256" key="6">
    <source>
        <dbReference type="ARBA" id="ARBA00022729"/>
    </source>
</evidence>
<dbReference type="InterPro" id="IPR019623">
    <property type="entry name" value="Rot1"/>
</dbReference>
<keyword evidence="6" id="KW-0732">Signal</keyword>
<dbReference type="OrthoDB" id="5327821at2759"/>
<evidence type="ECO:0000256" key="9">
    <source>
        <dbReference type="ARBA" id="ARBA00023136"/>
    </source>
</evidence>
<gene>
    <name evidence="12" type="ORF">BT93_L4389</name>
</gene>
<evidence type="ECO:0000313" key="12">
    <source>
        <dbReference type="EMBL" id="KAF7846424.1"/>
    </source>
</evidence>
<keyword evidence="8 11" id="KW-1133">Transmembrane helix</keyword>
<feature type="transmembrane region" description="Helical" evidence="11">
    <location>
        <begin position="142"/>
        <end position="159"/>
    </location>
</feature>
<keyword evidence="7" id="KW-0256">Endoplasmic reticulum</keyword>
<proteinExistence type="inferred from homology"/>
<name>A0A8T0CH06_CORYI</name>
<evidence type="ECO:0000256" key="10">
    <source>
        <dbReference type="ARBA" id="ARBA00037847"/>
    </source>
</evidence>
<evidence type="ECO:0000256" key="4">
    <source>
        <dbReference type="ARBA" id="ARBA00017291"/>
    </source>
</evidence>
<dbReference type="Proteomes" id="UP000806378">
    <property type="component" value="Unassembled WGS sequence"/>
</dbReference>
<keyword evidence="5 11" id="KW-0812">Transmembrane</keyword>
<dbReference type="AlphaFoldDB" id="A0A8T0CH06"/>
<dbReference type="PANTHER" id="PTHR28090">
    <property type="entry name" value="PROTEIN ROT1"/>
    <property type="match status" value="1"/>
</dbReference>
<reference evidence="12" key="1">
    <citation type="submission" date="2020-05" db="EMBL/GenBank/DDBJ databases">
        <title>WGS assembly of Corymbia citriodora subspecies variegata.</title>
        <authorList>
            <person name="Barry K."/>
            <person name="Hundley H."/>
            <person name="Shu S."/>
            <person name="Jenkins J."/>
            <person name="Grimwood J."/>
            <person name="Baten A."/>
        </authorList>
    </citation>
    <scope>NUCLEOTIDE SEQUENCE</scope>
    <source>
        <strain evidence="12">CV2-018</strain>
    </source>
</reference>
<evidence type="ECO:0000256" key="5">
    <source>
        <dbReference type="ARBA" id="ARBA00022692"/>
    </source>
</evidence>
<dbReference type="GO" id="GO:0005789">
    <property type="term" value="C:endoplasmic reticulum membrane"/>
    <property type="evidence" value="ECO:0007669"/>
    <property type="project" value="UniProtKB-SubCell"/>
</dbReference>
<dbReference type="PANTHER" id="PTHR28090:SF1">
    <property type="entry name" value="PROTEIN ROT1"/>
    <property type="match status" value="1"/>
</dbReference>
<dbReference type="Gramene" id="rna-gnl|WGS:JABURB|Cocit.L4389.1">
    <property type="protein sequence ID" value="cds-KAF7846424.1"/>
    <property type="gene ID" value="gene-BT93_L4389"/>
</dbReference>
<organism evidence="12 13">
    <name type="scientific">Corymbia citriodora subsp. variegata</name>
    <dbReference type="NCBI Taxonomy" id="360336"/>
    <lineage>
        <taxon>Eukaryota</taxon>
        <taxon>Viridiplantae</taxon>
        <taxon>Streptophyta</taxon>
        <taxon>Embryophyta</taxon>
        <taxon>Tracheophyta</taxon>
        <taxon>Spermatophyta</taxon>
        <taxon>Magnoliopsida</taxon>
        <taxon>eudicotyledons</taxon>
        <taxon>Gunneridae</taxon>
        <taxon>Pentapetalae</taxon>
        <taxon>rosids</taxon>
        <taxon>malvids</taxon>
        <taxon>Myrtales</taxon>
        <taxon>Myrtaceae</taxon>
        <taxon>Myrtoideae</taxon>
        <taxon>Eucalypteae</taxon>
        <taxon>Corymbia</taxon>
    </lineage>
</organism>
<comment type="caution">
    <text evidence="12">The sequence shown here is derived from an EMBL/GenBank/DDBJ whole genome shotgun (WGS) entry which is preliminary data.</text>
</comment>
<dbReference type="Pfam" id="PF10681">
    <property type="entry name" value="Rot1"/>
    <property type="match status" value="1"/>
</dbReference>
<evidence type="ECO:0000256" key="3">
    <source>
        <dbReference type="ARBA" id="ARBA00016195"/>
    </source>
</evidence>
<keyword evidence="9 11" id="KW-0472">Membrane</keyword>
<sequence length="165" mass="18825">MQWQHGKYYLPGNGSIYLQPIQVDGRQQMSTPCQYENSVYERYYQPEFIKSYGIEVDGFHNIQRLNLFLFDGSPQQPLYLAYSPPQMLPTQTLNPTATASATSKAAKIKRDEDPQVLLQMGEPLNRNAIIQPKKSLVEPDQFWYAGIGLILIGGVMFMYPTSKKP</sequence>